<dbReference type="InterPro" id="IPR002130">
    <property type="entry name" value="Cyclophilin-type_PPIase_dom"/>
</dbReference>
<sequence length="229" mass="25041">MKSANKNLTSILDMLNNIVFMMLNFLAKNKHHHPATVNPAVFFNITVHGEPLDHVSFKLFADKVAKTAENFHALSTGDKALRCKGSCFHRIIVGFMCQGGDFTCYNGTSGKSMCGAKFDDESFILKHMGPSILSMANAGADTNCSQFFICTAKTDWLDGRPVVFGKVEEGMNIVEAMECFGPGMAEPPRSSLMLTTDNSNKFDLCFNFHTIPSIAQECTPPPSSAHSIL</sequence>
<dbReference type="InterPro" id="IPR029000">
    <property type="entry name" value="Cyclophilin-like_dom_sf"/>
</dbReference>
<organism evidence="3 4">
    <name type="scientific">Balaenoptera physalus</name>
    <name type="common">Fin whale</name>
    <name type="synonym">Balaena physalus</name>
    <dbReference type="NCBI Taxonomy" id="9770"/>
    <lineage>
        <taxon>Eukaryota</taxon>
        <taxon>Metazoa</taxon>
        <taxon>Chordata</taxon>
        <taxon>Craniata</taxon>
        <taxon>Vertebrata</taxon>
        <taxon>Euteleostomi</taxon>
        <taxon>Mammalia</taxon>
        <taxon>Eutheria</taxon>
        <taxon>Laurasiatheria</taxon>
        <taxon>Artiodactyla</taxon>
        <taxon>Whippomorpha</taxon>
        <taxon>Cetacea</taxon>
        <taxon>Mysticeti</taxon>
        <taxon>Balaenopteridae</taxon>
        <taxon>Balaenoptera</taxon>
    </lineage>
</organism>
<protein>
    <recommendedName>
        <fullName evidence="1">Peptidyl-prolyl cis-trans isomerase</fullName>
        <shortName evidence="1">PPIase</shortName>
        <ecNumber evidence="1">5.2.1.8</ecNumber>
    </recommendedName>
</protein>
<dbReference type="GO" id="GO:0006457">
    <property type="term" value="P:protein folding"/>
    <property type="evidence" value="ECO:0007669"/>
    <property type="project" value="TreeGrafter"/>
</dbReference>
<dbReference type="EMBL" id="SGJD01003437">
    <property type="protein sequence ID" value="KAB0392938.1"/>
    <property type="molecule type" value="Genomic_DNA"/>
</dbReference>
<comment type="function">
    <text evidence="1">PPIases accelerate the folding of proteins. It catalyzes the cis-trans isomerization of proline imidic peptide bonds in oligopeptides.</text>
</comment>
<dbReference type="SUPFAM" id="SSF50891">
    <property type="entry name" value="Cyclophilin-like"/>
    <property type="match status" value="1"/>
</dbReference>
<evidence type="ECO:0000256" key="1">
    <source>
        <dbReference type="RuleBase" id="RU363019"/>
    </source>
</evidence>
<reference evidence="3 4" key="1">
    <citation type="journal article" date="2019" name="PLoS ONE">
        <title>Genomic analyses reveal an absence of contemporary introgressive admixture between fin whales and blue whales, despite known hybrids.</title>
        <authorList>
            <person name="Westbury M.V."/>
            <person name="Petersen B."/>
            <person name="Lorenzen E.D."/>
        </authorList>
    </citation>
    <scope>NUCLEOTIDE SEQUENCE [LARGE SCALE GENOMIC DNA]</scope>
    <source>
        <strain evidence="3">FinWhale-01</strain>
    </source>
</reference>
<keyword evidence="4" id="KW-1185">Reference proteome</keyword>
<evidence type="ECO:0000259" key="2">
    <source>
        <dbReference type="PROSITE" id="PS50072"/>
    </source>
</evidence>
<dbReference type="FunFam" id="2.40.100.10:FF:000023">
    <property type="entry name" value="Peptidyl-prolyl cis-trans isomerase"/>
    <property type="match status" value="1"/>
</dbReference>
<dbReference type="PRINTS" id="PR00153">
    <property type="entry name" value="CSAPPISMRASE"/>
</dbReference>
<accession>A0A643BZ28</accession>
<keyword evidence="1" id="KW-0413">Isomerase</keyword>
<dbReference type="EC" id="5.2.1.8" evidence="1"/>
<comment type="caution">
    <text evidence="3">The sequence shown here is derived from an EMBL/GenBank/DDBJ whole genome shotgun (WGS) entry which is preliminary data.</text>
</comment>
<name>A0A643BZ28_BALPH</name>
<dbReference type="GO" id="GO:0003755">
    <property type="term" value="F:peptidyl-prolyl cis-trans isomerase activity"/>
    <property type="evidence" value="ECO:0007669"/>
    <property type="project" value="UniProtKB-UniRule"/>
</dbReference>
<comment type="catalytic activity">
    <reaction evidence="1">
        <text>[protein]-peptidylproline (omega=180) = [protein]-peptidylproline (omega=0)</text>
        <dbReference type="Rhea" id="RHEA:16237"/>
        <dbReference type="Rhea" id="RHEA-COMP:10747"/>
        <dbReference type="Rhea" id="RHEA-COMP:10748"/>
        <dbReference type="ChEBI" id="CHEBI:83833"/>
        <dbReference type="ChEBI" id="CHEBI:83834"/>
        <dbReference type="EC" id="5.2.1.8"/>
    </reaction>
</comment>
<dbReference type="Proteomes" id="UP000437017">
    <property type="component" value="Unassembled WGS sequence"/>
</dbReference>
<dbReference type="Pfam" id="PF00160">
    <property type="entry name" value="Pro_isomerase"/>
    <property type="match status" value="1"/>
</dbReference>
<gene>
    <name evidence="3" type="ORF">E2I00_014267</name>
</gene>
<dbReference type="Gene3D" id="2.40.100.10">
    <property type="entry name" value="Cyclophilin-like"/>
    <property type="match status" value="1"/>
</dbReference>
<dbReference type="PROSITE" id="PS50072">
    <property type="entry name" value="CSA_PPIASE_2"/>
    <property type="match status" value="1"/>
</dbReference>
<dbReference type="PANTHER" id="PTHR11071:SF490">
    <property type="entry name" value="PEPTIDYL-PROLYL CIS-TRANS ISOMERASE A"/>
    <property type="match status" value="1"/>
</dbReference>
<proteinExistence type="inferred from homology"/>
<feature type="domain" description="PPIase cyclophilin-type" evidence="2">
    <location>
        <begin position="42"/>
        <end position="199"/>
    </location>
</feature>
<comment type="similarity">
    <text evidence="1">Belongs to the cyclophilin-type PPIase family.</text>
</comment>
<dbReference type="AlphaFoldDB" id="A0A643BZ28"/>
<keyword evidence="1" id="KW-0697">Rotamase</keyword>
<dbReference type="GO" id="GO:0016018">
    <property type="term" value="F:cyclosporin A binding"/>
    <property type="evidence" value="ECO:0007669"/>
    <property type="project" value="TreeGrafter"/>
</dbReference>
<evidence type="ECO:0000313" key="4">
    <source>
        <dbReference type="Proteomes" id="UP000437017"/>
    </source>
</evidence>
<evidence type="ECO:0000313" key="3">
    <source>
        <dbReference type="EMBL" id="KAB0392938.1"/>
    </source>
</evidence>
<dbReference type="OrthoDB" id="9686112at2759"/>
<dbReference type="PANTHER" id="PTHR11071">
    <property type="entry name" value="PEPTIDYL-PROLYL CIS-TRANS ISOMERASE"/>
    <property type="match status" value="1"/>
</dbReference>
<dbReference type="GO" id="GO:0005737">
    <property type="term" value="C:cytoplasm"/>
    <property type="evidence" value="ECO:0007669"/>
    <property type="project" value="TreeGrafter"/>
</dbReference>